<protein>
    <submittedName>
        <fullName evidence="1">Uncharacterized protein</fullName>
    </submittedName>
</protein>
<evidence type="ECO:0000313" key="1">
    <source>
        <dbReference type="EMBL" id="PKI47868.1"/>
    </source>
</evidence>
<proteinExistence type="predicted"/>
<organism evidence="1 2">
    <name type="scientific">Punica granatum</name>
    <name type="common">Pomegranate</name>
    <dbReference type="NCBI Taxonomy" id="22663"/>
    <lineage>
        <taxon>Eukaryota</taxon>
        <taxon>Viridiplantae</taxon>
        <taxon>Streptophyta</taxon>
        <taxon>Embryophyta</taxon>
        <taxon>Tracheophyta</taxon>
        <taxon>Spermatophyta</taxon>
        <taxon>Magnoliopsida</taxon>
        <taxon>eudicotyledons</taxon>
        <taxon>Gunneridae</taxon>
        <taxon>Pentapetalae</taxon>
        <taxon>rosids</taxon>
        <taxon>malvids</taxon>
        <taxon>Myrtales</taxon>
        <taxon>Lythraceae</taxon>
        <taxon>Punica</taxon>
    </lineage>
</organism>
<dbReference type="Proteomes" id="UP000233551">
    <property type="component" value="Unassembled WGS sequence"/>
</dbReference>
<reference evidence="1 2" key="1">
    <citation type="submission" date="2017-11" db="EMBL/GenBank/DDBJ databases">
        <title>De-novo sequencing of pomegranate (Punica granatum L.) genome.</title>
        <authorList>
            <person name="Akparov Z."/>
            <person name="Amiraslanov A."/>
            <person name="Hajiyeva S."/>
            <person name="Abbasov M."/>
            <person name="Kaur K."/>
            <person name="Hamwieh A."/>
            <person name="Solovyev V."/>
            <person name="Salamov A."/>
            <person name="Braich B."/>
            <person name="Kosarev P."/>
            <person name="Mahmoud A."/>
            <person name="Hajiyev E."/>
            <person name="Babayeva S."/>
            <person name="Izzatullayeva V."/>
            <person name="Mammadov A."/>
            <person name="Mammadov A."/>
            <person name="Sharifova S."/>
            <person name="Ojaghi J."/>
            <person name="Eynullazada K."/>
            <person name="Bayramov B."/>
            <person name="Abdulazimova A."/>
            <person name="Shahmuradov I."/>
        </authorList>
    </citation>
    <scope>NUCLEOTIDE SEQUENCE [LARGE SCALE GENOMIC DNA]</scope>
    <source>
        <strain evidence="2">cv. AG2017</strain>
        <tissue evidence="1">Leaf</tissue>
    </source>
</reference>
<dbReference type="EMBL" id="PGOL01002445">
    <property type="protein sequence ID" value="PKI47868.1"/>
    <property type="molecule type" value="Genomic_DNA"/>
</dbReference>
<sequence length="148" mass="16158">MRKNPRMTRSGMKASFGIGMFQLEQKEGGEGGGIGAPISEDLPLPFQRPSLPPRLSLSSASPSCIVEVLQCLLCCEEELRILIDFHPLFLAGLAPGSSSLSLIITGHNFSLRSRGNLESWVSLIPSTVKGSSFRYFRGDTTIIYVVWV</sequence>
<dbReference type="AlphaFoldDB" id="A0A2I0IV56"/>
<keyword evidence="2" id="KW-1185">Reference proteome</keyword>
<accession>A0A2I0IV56</accession>
<evidence type="ECO:0000313" key="2">
    <source>
        <dbReference type="Proteomes" id="UP000233551"/>
    </source>
</evidence>
<name>A0A2I0IV56_PUNGR</name>
<comment type="caution">
    <text evidence="1">The sequence shown here is derived from an EMBL/GenBank/DDBJ whole genome shotgun (WGS) entry which is preliminary data.</text>
</comment>
<gene>
    <name evidence="1" type="ORF">CRG98_031742</name>
</gene>